<dbReference type="Gene3D" id="3.30.200.20">
    <property type="entry name" value="Phosphorylase Kinase, domain 1"/>
    <property type="match status" value="1"/>
</dbReference>
<dbReference type="InterPro" id="IPR011990">
    <property type="entry name" value="TPR-like_helical_dom_sf"/>
</dbReference>
<evidence type="ECO:0000256" key="3">
    <source>
        <dbReference type="ARBA" id="ARBA00022679"/>
    </source>
</evidence>
<sequence>MTRCRRPGCPGTIDDTGFCDVCGLQPAEPAESAAEPDPGWTDGDRADTGFGELPPIGVKAPESQVRTNPEVPEPHRVCGRCRAEVGRSTFGRPALASGFCPRCGTPFSFVPRLRRGDRLGHYEVVDPLAHGGVGWVYLGRDTHLDGRHVAIKGLINENDPETVEAAVNERKHLIALDHENIVRIHDFVIGPGSEADRPAGYIVMEYVGGKSLQDIKKLARLNRRTLPVEDVVTYGLQILDALAYLHARGLVYCDLKPGNVIHRDRRIKLIDLGAVCERGYRGDVWVTERYTVPESERRSRGMRPDMDLYSLGVTLKELLVNSPEGRPPGARGALRAGLASLELALTRATEPDWRRRFPSAEEMREQFEGILRQIAALRGTELPPKPSSRFAPAVELLDAELYRPPPLSRWTGPADETALETDRIPDSRPLPPRVALELPAPLPDPRDPAAGFLATATTGDPRRLLAELDGFRGRSIEAGLVRCRVHLALAWQAGEAQEFAAAATALEEAGDLALEERRRREAAQEPAEDWRIHWHTALLALYRRKSDEAAAAFEEVRRILPGELVPRLALGYCAEVRDRPSPAAAHYAVVWRTDRTEASAAFGLARTHLAGPSPDRDAAVSVVDSVGPASKHYDAARTAAIRLRAGRIGEAGPGAADLEDAVRRLAVPGHDRAGRARLVTLVRQAALGLLADGSPELPEGEILGSRVTGPGLRLLLEDSLRELAAQATDDDEHDTLIDLANTVRPRSRW</sequence>
<evidence type="ECO:0000313" key="12">
    <source>
        <dbReference type="Proteomes" id="UP001163203"/>
    </source>
</evidence>
<evidence type="ECO:0000256" key="7">
    <source>
        <dbReference type="ARBA" id="ARBA00047899"/>
    </source>
</evidence>
<dbReference type="CDD" id="cd14014">
    <property type="entry name" value="STKc_PknB_like"/>
    <property type="match status" value="1"/>
</dbReference>
<evidence type="ECO:0000256" key="4">
    <source>
        <dbReference type="ARBA" id="ARBA00022741"/>
    </source>
</evidence>
<dbReference type="Pfam" id="PF00069">
    <property type="entry name" value="Pkinase"/>
    <property type="match status" value="1"/>
</dbReference>
<dbReference type="Pfam" id="PF16918">
    <property type="entry name" value="PknG_TPR"/>
    <property type="match status" value="1"/>
</dbReference>
<keyword evidence="5 11" id="KW-0418">Kinase</keyword>
<dbReference type="InterPro" id="IPR000719">
    <property type="entry name" value="Prot_kinase_dom"/>
</dbReference>
<dbReference type="InterPro" id="IPR011009">
    <property type="entry name" value="Kinase-like_dom_sf"/>
</dbReference>
<comment type="catalytic activity">
    <reaction evidence="8">
        <text>L-seryl-[protein] + ATP = O-phospho-L-seryl-[protein] + ADP + H(+)</text>
        <dbReference type="Rhea" id="RHEA:17989"/>
        <dbReference type="Rhea" id="RHEA-COMP:9863"/>
        <dbReference type="Rhea" id="RHEA-COMP:11604"/>
        <dbReference type="ChEBI" id="CHEBI:15378"/>
        <dbReference type="ChEBI" id="CHEBI:29999"/>
        <dbReference type="ChEBI" id="CHEBI:30616"/>
        <dbReference type="ChEBI" id="CHEBI:83421"/>
        <dbReference type="ChEBI" id="CHEBI:456216"/>
        <dbReference type="EC" id="2.7.11.1"/>
    </reaction>
</comment>
<dbReference type="Proteomes" id="UP001163203">
    <property type="component" value="Chromosome"/>
</dbReference>
<keyword evidence="6" id="KW-0067">ATP-binding</keyword>
<dbReference type="SMART" id="SM00220">
    <property type="entry name" value="S_TKc"/>
    <property type="match status" value="1"/>
</dbReference>
<dbReference type="PANTHER" id="PTHR24363">
    <property type="entry name" value="SERINE/THREONINE PROTEIN KINASE"/>
    <property type="match status" value="1"/>
</dbReference>
<dbReference type="Pfam" id="PF16919">
    <property type="entry name" value="PknG_rubred"/>
    <property type="match status" value="1"/>
</dbReference>
<dbReference type="Gene3D" id="1.10.510.10">
    <property type="entry name" value="Transferase(Phosphotransferase) domain 1"/>
    <property type="match status" value="1"/>
</dbReference>
<dbReference type="RefSeq" id="WP_268758206.1">
    <property type="nucleotide sequence ID" value="NZ_CP113836.1"/>
</dbReference>
<name>A0ABY7B702_9PSEU</name>
<dbReference type="PROSITE" id="PS50011">
    <property type="entry name" value="PROTEIN_KINASE_DOM"/>
    <property type="match status" value="1"/>
</dbReference>
<accession>A0ABY7B702</accession>
<gene>
    <name evidence="11" type="ORF">ORV05_10205</name>
</gene>
<evidence type="ECO:0000313" key="11">
    <source>
        <dbReference type="EMBL" id="WAL68111.1"/>
    </source>
</evidence>
<dbReference type="Gene3D" id="1.25.40.10">
    <property type="entry name" value="Tetratricopeptide repeat domain"/>
    <property type="match status" value="1"/>
</dbReference>
<comment type="catalytic activity">
    <reaction evidence="7">
        <text>L-threonyl-[protein] + ATP = O-phospho-L-threonyl-[protein] + ADP + H(+)</text>
        <dbReference type="Rhea" id="RHEA:46608"/>
        <dbReference type="Rhea" id="RHEA-COMP:11060"/>
        <dbReference type="Rhea" id="RHEA-COMP:11605"/>
        <dbReference type="ChEBI" id="CHEBI:15378"/>
        <dbReference type="ChEBI" id="CHEBI:30013"/>
        <dbReference type="ChEBI" id="CHEBI:30616"/>
        <dbReference type="ChEBI" id="CHEBI:61977"/>
        <dbReference type="ChEBI" id="CHEBI:456216"/>
        <dbReference type="EC" id="2.7.11.1"/>
    </reaction>
</comment>
<dbReference type="InterPro" id="IPR031634">
    <property type="entry name" value="PknG_rubred"/>
</dbReference>
<proteinExistence type="predicted"/>
<evidence type="ECO:0000256" key="8">
    <source>
        <dbReference type="ARBA" id="ARBA00048679"/>
    </source>
</evidence>
<protein>
    <recommendedName>
        <fullName evidence="1">non-specific serine/threonine protein kinase</fullName>
        <ecNumber evidence="1">2.7.11.1</ecNumber>
    </recommendedName>
</protein>
<dbReference type="InterPro" id="IPR031636">
    <property type="entry name" value="PknG_TPR"/>
</dbReference>
<evidence type="ECO:0000256" key="2">
    <source>
        <dbReference type="ARBA" id="ARBA00022527"/>
    </source>
</evidence>
<dbReference type="PANTHER" id="PTHR24363:SF0">
    <property type="entry name" value="SERINE_THREONINE KINASE LIKE DOMAIN CONTAINING 1"/>
    <property type="match status" value="1"/>
</dbReference>
<feature type="region of interest" description="Disordered" evidence="9">
    <location>
        <begin position="29"/>
        <end position="72"/>
    </location>
</feature>
<organism evidence="11 12">
    <name type="scientific">Amycolatopsis cynarae</name>
    <dbReference type="NCBI Taxonomy" id="2995223"/>
    <lineage>
        <taxon>Bacteria</taxon>
        <taxon>Bacillati</taxon>
        <taxon>Actinomycetota</taxon>
        <taxon>Actinomycetes</taxon>
        <taxon>Pseudonocardiales</taxon>
        <taxon>Pseudonocardiaceae</taxon>
        <taxon>Amycolatopsis</taxon>
    </lineage>
</organism>
<feature type="region of interest" description="Disordered" evidence="9">
    <location>
        <begin position="407"/>
        <end position="431"/>
    </location>
</feature>
<keyword evidence="12" id="KW-1185">Reference proteome</keyword>
<evidence type="ECO:0000256" key="5">
    <source>
        <dbReference type="ARBA" id="ARBA00022777"/>
    </source>
</evidence>
<keyword evidence="3" id="KW-0808">Transferase</keyword>
<evidence type="ECO:0000256" key="6">
    <source>
        <dbReference type="ARBA" id="ARBA00022840"/>
    </source>
</evidence>
<dbReference type="SUPFAM" id="SSF48452">
    <property type="entry name" value="TPR-like"/>
    <property type="match status" value="1"/>
</dbReference>
<keyword evidence="2" id="KW-0723">Serine/threonine-protein kinase</keyword>
<dbReference type="GO" id="GO:0016301">
    <property type="term" value="F:kinase activity"/>
    <property type="evidence" value="ECO:0007669"/>
    <property type="project" value="UniProtKB-KW"/>
</dbReference>
<feature type="compositionally biased region" description="Low complexity" evidence="9">
    <location>
        <begin position="29"/>
        <end position="38"/>
    </location>
</feature>
<evidence type="ECO:0000256" key="9">
    <source>
        <dbReference type="SAM" id="MobiDB-lite"/>
    </source>
</evidence>
<evidence type="ECO:0000256" key="1">
    <source>
        <dbReference type="ARBA" id="ARBA00012513"/>
    </source>
</evidence>
<reference evidence="11" key="1">
    <citation type="submission" date="2022-11" db="EMBL/GenBank/DDBJ databases">
        <authorList>
            <person name="Mo P."/>
        </authorList>
    </citation>
    <scope>NUCLEOTIDE SEQUENCE</scope>
    <source>
        <strain evidence="11">HUAS 11-8</strain>
    </source>
</reference>
<dbReference type="SUPFAM" id="SSF56112">
    <property type="entry name" value="Protein kinase-like (PK-like)"/>
    <property type="match status" value="1"/>
</dbReference>
<evidence type="ECO:0000259" key="10">
    <source>
        <dbReference type="PROSITE" id="PS50011"/>
    </source>
</evidence>
<feature type="domain" description="Protein kinase" evidence="10">
    <location>
        <begin position="122"/>
        <end position="401"/>
    </location>
</feature>
<dbReference type="EMBL" id="CP113836">
    <property type="protein sequence ID" value="WAL68111.1"/>
    <property type="molecule type" value="Genomic_DNA"/>
</dbReference>
<keyword evidence="4" id="KW-0547">Nucleotide-binding</keyword>
<dbReference type="EC" id="2.7.11.1" evidence="1"/>